<comment type="caution">
    <text evidence="1">The sequence shown here is derived from an EMBL/GenBank/DDBJ whole genome shotgun (WGS) entry which is preliminary data.</text>
</comment>
<evidence type="ECO:0000313" key="2">
    <source>
        <dbReference type="EMBL" id="CAL1157111.1"/>
    </source>
</evidence>
<dbReference type="EMBL" id="CAMXCT020003323">
    <property type="protein sequence ID" value="CAL1157111.1"/>
    <property type="molecule type" value="Genomic_DNA"/>
</dbReference>
<sequence length="236" mass="26760">MSWTVCRLRVLGRLPRPRHDRLTLRSNRCFRDFSRAFSKEPKEPDLRMSYFVEPDAHGNLCFNEWVAWRHGMTLAERGLLWIGRLSVKDACRNRGIHHHGSLAEDEDGWFSGQLLNQDGSHIGDLRMRYDPPQEVMITQCRPPLSDWGKVTRARKVLGKAPLAAPEGSFTQYAVLGTLLFAGRSAASAVLLRELTWRNSVRPLFGLAGMENYSDQLEQMVKDVAVIATLIATLSDI</sequence>
<name>A0A9P1D839_9DINO</name>
<keyword evidence="3" id="KW-1185">Reference proteome</keyword>
<dbReference type="EMBL" id="CAMXCT010003323">
    <property type="protein sequence ID" value="CAI4003736.1"/>
    <property type="molecule type" value="Genomic_DNA"/>
</dbReference>
<reference evidence="1" key="1">
    <citation type="submission" date="2022-10" db="EMBL/GenBank/DDBJ databases">
        <authorList>
            <person name="Chen Y."/>
            <person name="Dougan E. K."/>
            <person name="Chan C."/>
            <person name="Rhodes N."/>
            <person name="Thang M."/>
        </authorList>
    </citation>
    <scope>NUCLEOTIDE SEQUENCE</scope>
</reference>
<evidence type="ECO:0000313" key="1">
    <source>
        <dbReference type="EMBL" id="CAI4003736.1"/>
    </source>
</evidence>
<reference evidence="2" key="2">
    <citation type="submission" date="2024-04" db="EMBL/GenBank/DDBJ databases">
        <authorList>
            <person name="Chen Y."/>
            <person name="Shah S."/>
            <person name="Dougan E. K."/>
            <person name="Thang M."/>
            <person name="Chan C."/>
        </authorList>
    </citation>
    <scope>NUCLEOTIDE SEQUENCE [LARGE SCALE GENOMIC DNA]</scope>
</reference>
<dbReference type="Proteomes" id="UP001152797">
    <property type="component" value="Unassembled WGS sequence"/>
</dbReference>
<accession>A0A9P1D839</accession>
<dbReference type="AlphaFoldDB" id="A0A9P1D839"/>
<dbReference type="EMBL" id="CAMXCT030003323">
    <property type="protein sequence ID" value="CAL4791048.1"/>
    <property type="molecule type" value="Genomic_DNA"/>
</dbReference>
<proteinExistence type="predicted"/>
<gene>
    <name evidence="1" type="ORF">C1SCF055_LOCUS29582</name>
</gene>
<protein>
    <submittedName>
        <fullName evidence="1">Uncharacterized protein</fullName>
    </submittedName>
</protein>
<organism evidence="1">
    <name type="scientific">Cladocopium goreaui</name>
    <dbReference type="NCBI Taxonomy" id="2562237"/>
    <lineage>
        <taxon>Eukaryota</taxon>
        <taxon>Sar</taxon>
        <taxon>Alveolata</taxon>
        <taxon>Dinophyceae</taxon>
        <taxon>Suessiales</taxon>
        <taxon>Symbiodiniaceae</taxon>
        <taxon>Cladocopium</taxon>
    </lineage>
</organism>
<evidence type="ECO:0000313" key="3">
    <source>
        <dbReference type="Proteomes" id="UP001152797"/>
    </source>
</evidence>